<evidence type="ECO:0000256" key="10">
    <source>
        <dbReference type="RuleBase" id="RU000436"/>
    </source>
</evidence>
<gene>
    <name evidence="13" type="primary">IFNB1</name>
</gene>
<dbReference type="GO" id="GO:0002683">
    <property type="term" value="P:negative regulation of immune system process"/>
    <property type="evidence" value="ECO:0007669"/>
    <property type="project" value="UniProtKB-ARBA"/>
</dbReference>
<feature type="signal peptide" evidence="11">
    <location>
        <begin position="1"/>
        <end position="21"/>
    </location>
</feature>
<evidence type="ECO:0000256" key="4">
    <source>
        <dbReference type="ARBA" id="ARBA00022514"/>
    </source>
</evidence>
<dbReference type="GO" id="GO:0005125">
    <property type="term" value="F:cytokine activity"/>
    <property type="evidence" value="ECO:0007669"/>
    <property type="project" value="UniProtKB-KW"/>
</dbReference>
<dbReference type="OrthoDB" id="8922121at2759"/>
<dbReference type="RefSeq" id="XP_007950738.1">
    <property type="nucleotide sequence ID" value="XM_007952547.1"/>
</dbReference>
<dbReference type="GO" id="GO:0006955">
    <property type="term" value="P:immune response"/>
    <property type="evidence" value="ECO:0007669"/>
    <property type="project" value="UniProtKB-ARBA"/>
</dbReference>
<dbReference type="GO" id="GO:0005615">
    <property type="term" value="C:extracellular space"/>
    <property type="evidence" value="ECO:0007669"/>
    <property type="project" value="UniProtKB-KW"/>
</dbReference>
<evidence type="ECO:0000256" key="7">
    <source>
        <dbReference type="ARBA" id="ARBA00023118"/>
    </source>
</evidence>
<dbReference type="InterPro" id="IPR000471">
    <property type="entry name" value="Interferon_alpha/beta/delta"/>
</dbReference>
<evidence type="ECO:0000256" key="6">
    <source>
        <dbReference type="ARBA" id="ARBA00022729"/>
    </source>
</evidence>
<keyword evidence="4 10" id="KW-0202">Cytokine</keyword>
<dbReference type="PANTHER" id="PTHR11691:SF73">
    <property type="entry name" value="INTERFERON BETA"/>
    <property type="match status" value="1"/>
</dbReference>
<evidence type="ECO:0000313" key="12">
    <source>
        <dbReference type="Proteomes" id="UP000694850"/>
    </source>
</evidence>
<keyword evidence="5" id="KW-0964">Secreted</keyword>
<feature type="chain" id="PRO_5034358469" evidence="11">
    <location>
        <begin position="22"/>
        <end position="185"/>
    </location>
</feature>
<keyword evidence="6 11" id="KW-0732">Signal</keyword>
<keyword evidence="9" id="KW-0325">Glycoprotein</keyword>
<evidence type="ECO:0000256" key="1">
    <source>
        <dbReference type="ARBA" id="ARBA00004613"/>
    </source>
</evidence>
<dbReference type="GO" id="GO:0005126">
    <property type="term" value="F:cytokine receptor binding"/>
    <property type="evidence" value="ECO:0007669"/>
    <property type="project" value="InterPro"/>
</dbReference>
<name>A0A8B7ARZ8_ORYAF</name>
<sequence length="185" mass="22028">MTTRCILQMALLLCFSTTALFRSYNLLQFQQRRSAMACQKLLKQLSGNPESCLDDRMNFQVPEEINQPRQFQKEDTALIIYEMLHQIFGIFRRNFSSTGWNETVIENLRAELYQQMDRLDTILEEYMEEDNSTWGNVKTLVHLKKYYSRIIQYLKAKDYSSCAWTIVRMETLINFSIIRSLIDYL</sequence>
<dbReference type="FunFam" id="1.20.1250.10:FF:000026">
    <property type="entry name" value="Interferon beta"/>
    <property type="match status" value="1"/>
</dbReference>
<dbReference type="GO" id="GO:0051607">
    <property type="term" value="P:defense response to virus"/>
    <property type="evidence" value="ECO:0007669"/>
    <property type="project" value="UniProtKB-KW"/>
</dbReference>
<evidence type="ECO:0000256" key="8">
    <source>
        <dbReference type="ARBA" id="ARBA00023157"/>
    </source>
</evidence>
<evidence type="ECO:0000256" key="2">
    <source>
        <dbReference type="ARBA" id="ARBA00011033"/>
    </source>
</evidence>
<accession>A0A8B7ARZ8</accession>
<proteinExistence type="inferred from homology"/>
<dbReference type="SUPFAM" id="SSF47266">
    <property type="entry name" value="4-helical cytokines"/>
    <property type="match status" value="1"/>
</dbReference>
<keyword evidence="8" id="KW-1015">Disulfide bond</keyword>
<dbReference type="CTD" id="3456"/>
<dbReference type="PROSITE" id="PS00252">
    <property type="entry name" value="INTERFERON_A_B_D"/>
    <property type="match status" value="1"/>
</dbReference>
<dbReference type="GO" id="GO:0098586">
    <property type="term" value="P:cellular response to virus"/>
    <property type="evidence" value="ECO:0007669"/>
    <property type="project" value="UniProtKB-ARBA"/>
</dbReference>
<dbReference type="CDD" id="cd00095">
    <property type="entry name" value="IFab"/>
    <property type="match status" value="1"/>
</dbReference>
<comment type="subunit">
    <text evidence="3">Monomer.</text>
</comment>
<comment type="similarity">
    <text evidence="2 10">Belongs to the alpha/beta interferon family.</text>
</comment>
<protein>
    <submittedName>
        <fullName evidence="13">Interferon beta</fullName>
    </submittedName>
</protein>
<dbReference type="SMART" id="SM00076">
    <property type="entry name" value="IFabd"/>
    <property type="match status" value="1"/>
</dbReference>
<dbReference type="Proteomes" id="UP000694850">
    <property type="component" value="Unplaced"/>
</dbReference>
<comment type="subcellular location">
    <subcellularLocation>
        <location evidence="1">Secreted</location>
    </subcellularLocation>
</comment>
<dbReference type="PRINTS" id="PR00266">
    <property type="entry name" value="INTERFERONAB"/>
</dbReference>
<evidence type="ECO:0000313" key="13">
    <source>
        <dbReference type="RefSeq" id="XP_007950738.1"/>
    </source>
</evidence>
<evidence type="ECO:0000256" key="5">
    <source>
        <dbReference type="ARBA" id="ARBA00022525"/>
    </source>
</evidence>
<dbReference type="AlphaFoldDB" id="A0A8B7ARZ8"/>
<dbReference type="GO" id="GO:0051241">
    <property type="term" value="P:negative regulation of multicellular organismal process"/>
    <property type="evidence" value="ECO:0007669"/>
    <property type="project" value="UniProtKB-ARBA"/>
</dbReference>
<keyword evidence="7 10" id="KW-0051">Antiviral defense</keyword>
<evidence type="ECO:0000256" key="3">
    <source>
        <dbReference type="ARBA" id="ARBA00011245"/>
    </source>
</evidence>
<evidence type="ECO:0000256" key="9">
    <source>
        <dbReference type="ARBA" id="ARBA00023180"/>
    </source>
</evidence>
<dbReference type="GO" id="GO:0045321">
    <property type="term" value="P:leukocyte activation"/>
    <property type="evidence" value="ECO:0007669"/>
    <property type="project" value="UniProtKB-ARBA"/>
</dbReference>
<keyword evidence="12" id="KW-1185">Reference proteome</keyword>
<dbReference type="GO" id="GO:0071359">
    <property type="term" value="P:cellular response to dsRNA"/>
    <property type="evidence" value="ECO:0007669"/>
    <property type="project" value="UniProtKB-ARBA"/>
</dbReference>
<dbReference type="GO" id="GO:0009893">
    <property type="term" value="P:positive regulation of metabolic process"/>
    <property type="evidence" value="ECO:0007669"/>
    <property type="project" value="UniProtKB-ARBA"/>
</dbReference>
<dbReference type="Gene3D" id="1.20.1250.10">
    <property type="match status" value="1"/>
</dbReference>
<reference evidence="13" key="1">
    <citation type="submission" date="2025-08" db="UniProtKB">
        <authorList>
            <consortium name="RefSeq"/>
        </authorList>
    </citation>
    <scope>IDENTIFICATION</scope>
</reference>
<evidence type="ECO:0000256" key="11">
    <source>
        <dbReference type="SAM" id="SignalP"/>
    </source>
</evidence>
<dbReference type="InterPro" id="IPR009079">
    <property type="entry name" value="4_helix_cytokine-like_core"/>
</dbReference>
<dbReference type="Pfam" id="PF00143">
    <property type="entry name" value="Interferon"/>
    <property type="match status" value="1"/>
</dbReference>
<organism evidence="12 13">
    <name type="scientific">Orycteropus afer afer</name>
    <dbReference type="NCBI Taxonomy" id="1230840"/>
    <lineage>
        <taxon>Eukaryota</taxon>
        <taxon>Metazoa</taxon>
        <taxon>Chordata</taxon>
        <taxon>Craniata</taxon>
        <taxon>Vertebrata</taxon>
        <taxon>Euteleostomi</taxon>
        <taxon>Mammalia</taxon>
        <taxon>Eutheria</taxon>
        <taxon>Afrotheria</taxon>
        <taxon>Tubulidentata</taxon>
        <taxon>Orycteropodidae</taxon>
        <taxon>Orycteropus</taxon>
    </lineage>
</organism>
<dbReference type="PANTHER" id="PTHR11691">
    <property type="entry name" value="TYPE I INTERFERON"/>
    <property type="match status" value="1"/>
</dbReference>
<dbReference type="GeneID" id="103207016"/>